<evidence type="ECO:0000313" key="1">
    <source>
        <dbReference type="EMBL" id="GEP42535.1"/>
    </source>
</evidence>
<dbReference type="Pfam" id="PF07394">
    <property type="entry name" value="DUF1501"/>
    <property type="match status" value="1"/>
</dbReference>
<dbReference type="Proteomes" id="UP000321577">
    <property type="component" value="Unassembled WGS sequence"/>
</dbReference>
<evidence type="ECO:0000313" key="2">
    <source>
        <dbReference type="Proteomes" id="UP000321577"/>
    </source>
</evidence>
<evidence type="ECO:0008006" key="3">
    <source>
        <dbReference type="Google" id="ProtNLM"/>
    </source>
</evidence>
<proteinExistence type="predicted"/>
<accession>A0A512M733</accession>
<name>A0A512M733_9BACT</name>
<dbReference type="PANTHER" id="PTHR43737">
    <property type="entry name" value="BLL7424 PROTEIN"/>
    <property type="match status" value="1"/>
</dbReference>
<dbReference type="InterPro" id="IPR010869">
    <property type="entry name" value="DUF1501"/>
</dbReference>
<dbReference type="AlphaFoldDB" id="A0A512M733"/>
<organism evidence="1 2">
    <name type="scientific">Brevifollis gellanilyticus</name>
    <dbReference type="NCBI Taxonomy" id="748831"/>
    <lineage>
        <taxon>Bacteria</taxon>
        <taxon>Pseudomonadati</taxon>
        <taxon>Verrucomicrobiota</taxon>
        <taxon>Verrucomicrobiia</taxon>
        <taxon>Verrucomicrobiales</taxon>
        <taxon>Verrucomicrobiaceae</taxon>
    </lineage>
</organism>
<keyword evidence="2" id="KW-1185">Reference proteome</keyword>
<dbReference type="InterPro" id="IPR017850">
    <property type="entry name" value="Alkaline_phosphatase_core_sf"/>
</dbReference>
<dbReference type="InterPro" id="IPR006311">
    <property type="entry name" value="TAT_signal"/>
</dbReference>
<dbReference type="OrthoDB" id="127333at2"/>
<comment type="caution">
    <text evidence="1">The sequence shown here is derived from an EMBL/GenBank/DDBJ whole genome shotgun (WGS) entry which is preliminary data.</text>
</comment>
<dbReference type="RefSeq" id="WP_146850132.1">
    <property type="nucleotide sequence ID" value="NZ_BKAG01000010.1"/>
</dbReference>
<sequence length="432" mass="46672">MNSHLRSADEPTRRDFVLGMAKTCLGVSVMAPLMRGTASAIFDGSSKLKQVPTARNVIYLYMSGGMTHLDTFGCVPGAETMGETEVIKTTGDGIQIGSGLPTVAKYMRHGTIINSMTSTQGAHEQGNYFQHTSYTLRGGTRHPTMGAWLQKFQGKGNPDLPGSVVISEGSKHPGGGFFEAAFQPLVINDPTSGLQNSHRLANLSEADFDYRLGLSAKLNAGFQQAYNQSAVRAYSDVYRDAVQVMKSADLAAFDLNQEPEDQHALYGDSKFGQGCLLARRLIEHGVRYVEVGNGGWDMHQEIYSRLPEKIADLDKGLGALLGDLESRGMLSETLVVLTTEFGRTPKINQNAGRDHYPKAFSSVMWGGGVKGGYVHGKTDKGIEVTDAKMTPPDLNASIGYALGLPLDQVLFSPSKRPFTIADKGQPVLDLFA</sequence>
<dbReference type="PANTHER" id="PTHR43737:SF1">
    <property type="entry name" value="DUF1501 DOMAIN-CONTAINING PROTEIN"/>
    <property type="match status" value="1"/>
</dbReference>
<dbReference type="EMBL" id="BKAG01000010">
    <property type="protein sequence ID" value="GEP42535.1"/>
    <property type="molecule type" value="Genomic_DNA"/>
</dbReference>
<dbReference type="SUPFAM" id="SSF53649">
    <property type="entry name" value="Alkaline phosphatase-like"/>
    <property type="match status" value="1"/>
</dbReference>
<dbReference type="PROSITE" id="PS51318">
    <property type="entry name" value="TAT"/>
    <property type="match status" value="1"/>
</dbReference>
<gene>
    <name evidence="1" type="ORF">BGE01nite_18260</name>
</gene>
<reference evidence="1 2" key="1">
    <citation type="submission" date="2019-07" db="EMBL/GenBank/DDBJ databases">
        <title>Whole genome shotgun sequence of Brevifollis gellanilyticus NBRC 108608.</title>
        <authorList>
            <person name="Hosoyama A."/>
            <person name="Uohara A."/>
            <person name="Ohji S."/>
            <person name="Ichikawa N."/>
        </authorList>
    </citation>
    <scope>NUCLEOTIDE SEQUENCE [LARGE SCALE GENOMIC DNA]</scope>
    <source>
        <strain evidence="1 2">NBRC 108608</strain>
    </source>
</reference>
<protein>
    <recommendedName>
        <fullName evidence="3">Sulfatase</fullName>
    </recommendedName>
</protein>